<comment type="caution">
    <text evidence="10">The sequence shown here is derived from an EMBL/GenBank/DDBJ whole genome shotgun (WGS) entry which is preliminary data.</text>
</comment>
<proteinExistence type="inferred from homology"/>
<evidence type="ECO:0000313" key="10">
    <source>
        <dbReference type="EMBL" id="TKR83126.1"/>
    </source>
</evidence>
<dbReference type="AlphaFoldDB" id="A0A4U5NJW4"/>
<dbReference type="PROSITE" id="PS00107">
    <property type="entry name" value="PROTEIN_KINASE_ATP"/>
    <property type="match status" value="1"/>
</dbReference>
<dbReference type="InterPro" id="IPR000719">
    <property type="entry name" value="Prot_kinase_dom"/>
</dbReference>
<keyword evidence="4 7" id="KW-0067">ATP-binding</keyword>
<dbReference type="SMART" id="SM00252">
    <property type="entry name" value="SH2"/>
    <property type="match status" value="1"/>
</dbReference>
<keyword evidence="2 7" id="KW-0547">Nucleotide-binding</keyword>
<reference evidence="10 11" key="1">
    <citation type="journal article" date="2015" name="Genome Biol.">
        <title>Comparative genomics of Steinernema reveals deeply conserved gene regulatory networks.</title>
        <authorList>
            <person name="Dillman A.R."/>
            <person name="Macchietto M."/>
            <person name="Porter C.F."/>
            <person name="Rogers A."/>
            <person name="Williams B."/>
            <person name="Antoshechkin I."/>
            <person name="Lee M.M."/>
            <person name="Goodwin Z."/>
            <person name="Lu X."/>
            <person name="Lewis E.E."/>
            <person name="Goodrich-Blair H."/>
            <person name="Stock S.P."/>
            <person name="Adams B.J."/>
            <person name="Sternberg P.W."/>
            <person name="Mortazavi A."/>
        </authorList>
    </citation>
    <scope>NUCLEOTIDE SEQUENCE [LARGE SCALE GENOMIC DNA]</scope>
    <source>
        <strain evidence="10 11">ALL</strain>
    </source>
</reference>
<dbReference type="Gene3D" id="3.30.200.20">
    <property type="entry name" value="Phosphorylase Kinase, domain 1"/>
    <property type="match status" value="1"/>
</dbReference>
<dbReference type="SUPFAM" id="SSF55550">
    <property type="entry name" value="SH2 domain"/>
    <property type="match status" value="1"/>
</dbReference>
<dbReference type="InterPro" id="IPR011009">
    <property type="entry name" value="Kinase-like_dom_sf"/>
</dbReference>
<sequence>MSAESSSVSLSTEEAEEVLEISAFKGLEKEDFYHGLLPAEDATKLLQRNGDFLLRAEDMEDGKGRQVCVSIRWQTESYNVPFVTSTKGCTLNGVHFSSSAADLVRQHKNLNIAVCNPRSLDVVPITGIHRQEWELRHDQVTLTKKLGEGAFGEVHLGTLAIAGKTIRVAVKQSKGDVNKEQIQEMMREARLMRQYKHLNIVRFFGVAAEKEPVMIVMEFVGGGALNSYLKKGIGTITPKHKAAMCYDAACGLAYLHEHGCIHRDVAARNCLVVEKTHLVKISDFGLSTKSRQYVMDKNERAPIRWLAPDEERHIRAASRHVELRGPLLGNLR</sequence>
<evidence type="ECO:0000313" key="11">
    <source>
        <dbReference type="Proteomes" id="UP000298663"/>
    </source>
</evidence>
<organism evidence="10 11">
    <name type="scientific">Steinernema carpocapsae</name>
    <name type="common">Entomopathogenic nematode</name>
    <dbReference type="NCBI Taxonomy" id="34508"/>
    <lineage>
        <taxon>Eukaryota</taxon>
        <taxon>Metazoa</taxon>
        <taxon>Ecdysozoa</taxon>
        <taxon>Nematoda</taxon>
        <taxon>Chromadorea</taxon>
        <taxon>Rhabditida</taxon>
        <taxon>Tylenchina</taxon>
        <taxon>Panagrolaimomorpha</taxon>
        <taxon>Strongyloidoidea</taxon>
        <taxon>Steinernematidae</taxon>
        <taxon>Steinernema</taxon>
    </lineage>
</organism>
<dbReference type="GO" id="GO:0005524">
    <property type="term" value="F:ATP binding"/>
    <property type="evidence" value="ECO:0007669"/>
    <property type="project" value="UniProtKB-UniRule"/>
</dbReference>
<evidence type="ECO:0000256" key="7">
    <source>
        <dbReference type="PROSITE-ProRule" id="PRU10141"/>
    </source>
</evidence>
<dbReference type="PROSITE" id="PS50011">
    <property type="entry name" value="PROTEIN_KINASE_DOM"/>
    <property type="match status" value="1"/>
</dbReference>
<dbReference type="EMBL" id="AZBU02000004">
    <property type="protein sequence ID" value="TKR83126.1"/>
    <property type="molecule type" value="Genomic_DNA"/>
</dbReference>
<evidence type="ECO:0000259" key="9">
    <source>
        <dbReference type="PROSITE" id="PS50011"/>
    </source>
</evidence>
<accession>A0A4U5NJW4</accession>
<reference evidence="10 11" key="2">
    <citation type="journal article" date="2019" name="G3 (Bethesda)">
        <title>Hybrid Assembly of the Genome of the Entomopathogenic Nematode Steinernema carpocapsae Identifies the X-Chromosome.</title>
        <authorList>
            <person name="Serra L."/>
            <person name="Macchietto M."/>
            <person name="Macias-Munoz A."/>
            <person name="McGill C.J."/>
            <person name="Rodriguez I.M."/>
            <person name="Rodriguez B."/>
            <person name="Murad R."/>
            <person name="Mortazavi A."/>
        </authorList>
    </citation>
    <scope>NUCLEOTIDE SEQUENCE [LARGE SCALE GENOMIC DNA]</scope>
    <source>
        <strain evidence="10 11">ALL</strain>
    </source>
</reference>
<gene>
    <name evidence="10" type="ORF">L596_016768</name>
</gene>
<dbReference type="Pfam" id="PF07714">
    <property type="entry name" value="PK_Tyr_Ser-Thr"/>
    <property type="match status" value="1"/>
</dbReference>
<evidence type="ECO:0000256" key="6">
    <source>
        <dbReference type="ARBA" id="ARBA00051245"/>
    </source>
</evidence>
<evidence type="ECO:0000256" key="3">
    <source>
        <dbReference type="ARBA" id="ARBA00022777"/>
    </source>
</evidence>
<dbReference type="PANTHER" id="PTHR24418">
    <property type="entry name" value="TYROSINE-PROTEIN KINASE"/>
    <property type="match status" value="1"/>
</dbReference>
<comment type="catalytic activity">
    <reaction evidence="6 8">
        <text>L-tyrosyl-[protein] + ATP = O-phospho-L-tyrosyl-[protein] + ADP + H(+)</text>
        <dbReference type="Rhea" id="RHEA:10596"/>
        <dbReference type="Rhea" id="RHEA-COMP:10136"/>
        <dbReference type="Rhea" id="RHEA-COMP:20101"/>
        <dbReference type="ChEBI" id="CHEBI:15378"/>
        <dbReference type="ChEBI" id="CHEBI:30616"/>
        <dbReference type="ChEBI" id="CHEBI:46858"/>
        <dbReference type="ChEBI" id="CHEBI:61978"/>
        <dbReference type="ChEBI" id="CHEBI:456216"/>
        <dbReference type="EC" id="2.7.10.2"/>
    </reaction>
</comment>
<comment type="similarity">
    <text evidence="8">Belongs to the protein kinase superfamily. Tyr protein kinase family.</text>
</comment>
<evidence type="ECO:0000256" key="2">
    <source>
        <dbReference type="ARBA" id="ARBA00022741"/>
    </source>
</evidence>
<dbReference type="PRINTS" id="PR00109">
    <property type="entry name" value="TYRKINASE"/>
</dbReference>
<dbReference type="InterPro" id="IPR008266">
    <property type="entry name" value="Tyr_kinase_AS"/>
</dbReference>
<dbReference type="GO" id="GO:0004715">
    <property type="term" value="F:non-membrane spanning protein tyrosine kinase activity"/>
    <property type="evidence" value="ECO:0007669"/>
    <property type="project" value="UniProtKB-EC"/>
</dbReference>
<name>A0A4U5NJW4_STECR</name>
<feature type="binding site" evidence="7">
    <location>
        <position position="171"/>
    </location>
    <ligand>
        <name>ATP</name>
        <dbReference type="ChEBI" id="CHEBI:30616"/>
    </ligand>
</feature>
<evidence type="ECO:0000256" key="5">
    <source>
        <dbReference type="ARBA" id="ARBA00023137"/>
    </source>
</evidence>
<dbReference type="InterPro" id="IPR000980">
    <property type="entry name" value="SH2"/>
</dbReference>
<dbReference type="OrthoDB" id="535945at2759"/>
<feature type="domain" description="Protein kinase" evidence="9">
    <location>
        <begin position="140"/>
        <end position="332"/>
    </location>
</feature>
<dbReference type="EC" id="2.7.10.2" evidence="8"/>
<dbReference type="SUPFAM" id="SSF56112">
    <property type="entry name" value="Protein kinase-like (PK-like)"/>
    <property type="match status" value="1"/>
</dbReference>
<dbReference type="PROSITE" id="PS00109">
    <property type="entry name" value="PROTEIN_KINASE_TYR"/>
    <property type="match status" value="1"/>
</dbReference>
<protein>
    <recommendedName>
        <fullName evidence="8">Tyrosine-protein kinase</fullName>
        <ecNumber evidence="8">2.7.10.2</ecNumber>
    </recommendedName>
</protein>
<evidence type="ECO:0000256" key="4">
    <source>
        <dbReference type="ARBA" id="ARBA00022840"/>
    </source>
</evidence>
<dbReference type="Gene3D" id="3.30.505.10">
    <property type="entry name" value="SH2 domain"/>
    <property type="match status" value="1"/>
</dbReference>
<dbReference type="InterPro" id="IPR050198">
    <property type="entry name" value="Non-receptor_tyrosine_kinases"/>
</dbReference>
<dbReference type="InterPro" id="IPR001245">
    <property type="entry name" value="Ser-Thr/Tyr_kinase_cat_dom"/>
</dbReference>
<dbReference type="FunFam" id="3.30.200.20:FF:000518">
    <property type="entry name" value="Tyrosine-protein kinase"/>
    <property type="match status" value="1"/>
</dbReference>
<dbReference type="Proteomes" id="UP000298663">
    <property type="component" value="Unassembled WGS sequence"/>
</dbReference>
<keyword evidence="1 8" id="KW-0808">Transferase</keyword>
<evidence type="ECO:0000256" key="8">
    <source>
        <dbReference type="RuleBase" id="RU362096"/>
    </source>
</evidence>
<dbReference type="InterPro" id="IPR020635">
    <property type="entry name" value="Tyr_kinase_cat_dom"/>
</dbReference>
<keyword evidence="5 8" id="KW-0829">Tyrosine-protein kinase</keyword>
<keyword evidence="3 8" id="KW-0418">Kinase</keyword>
<dbReference type="SMART" id="SM00219">
    <property type="entry name" value="TyrKc"/>
    <property type="match status" value="1"/>
</dbReference>
<evidence type="ECO:0000256" key="1">
    <source>
        <dbReference type="ARBA" id="ARBA00022679"/>
    </source>
</evidence>
<dbReference type="Gene3D" id="1.10.510.10">
    <property type="entry name" value="Transferase(Phosphotransferase) domain 1"/>
    <property type="match status" value="1"/>
</dbReference>
<keyword evidence="11" id="KW-1185">Reference proteome</keyword>
<dbReference type="InterPro" id="IPR017441">
    <property type="entry name" value="Protein_kinase_ATP_BS"/>
</dbReference>
<dbReference type="InterPro" id="IPR036860">
    <property type="entry name" value="SH2_dom_sf"/>
</dbReference>